<gene>
    <name evidence="1" type="ORF">MM50RIKEN_14040</name>
</gene>
<accession>A0A810Q817</accession>
<dbReference type="AlphaFoldDB" id="A0A810Q817"/>
<name>A0A810Q817_9FIRM</name>
<protein>
    <submittedName>
        <fullName evidence="1">Uncharacterized protein</fullName>
    </submittedName>
</protein>
<reference evidence="1" key="1">
    <citation type="submission" date="2020-09" db="EMBL/GenBank/DDBJ databases">
        <title>New species isolated from human feces.</title>
        <authorList>
            <person name="Kitahara M."/>
            <person name="Shigeno Y."/>
            <person name="Shime M."/>
            <person name="Matsumoto Y."/>
            <person name="Nakamura S."/>
            <person name="Motooka D."/>
            <person name="Fukuoka S."/>
            <person name="Nishikawa H."/>
            <person name="Benno Y."/>
        </authorList>
    </citation>
    <scope>NUCLEOTIDE SEQUENCE</scope>
    <source>
        <strain evidence="1">MM50</strain>
    </source>
</reference>
<sequence>MVHFFDSDIAKKYGVNAAVLACFLWDCIEQKSTESPQLHEGKAWVRCSVQMMTGFFPFLSYDEIHYALKRLVKGRVLTKGRFNESRFDRTNWYAFTEFGQFLMTESEGRTQ</sequence>
<dbReference type="EMBL" id="AP023418">
    <property type="protein sequence ID" value="BCK81641.1"/>
    <property type="molecule type" value="Genomic_DNA"/>
</dbReference>
<proteinExistence type="predicted"/>
<keyword evidence="2" id="KW-1185">Reference proteome</keyword>
<organism evidence="1 2">
    <name type="scientific">Vescimonas coprocola</name>
    <dbReference type="NCBI Taxonomy" id="2714355"/>
    <lineage>
        <taxon>Bacteria</taxon>
        <taxon>Bacillati</taxon>
        <taxon>Bacillota</taxon>
        <taxon>Clostridia</taxon>
        <taxon>Eubacteriales</taxon>
        <taxon>Oscillospiraceae</taxon>
        <taxon>Vescimonas</taxon>
    </lineage>
</organism>
<dbReference type="RefSeq" id="WP_213540399.1">
    <property type="nucleotide sequence ID" value="NZ_AP023418.1"/>
</dbReference>
<dbReference type="KEGG" id="vcop:MM50RIKEN_14040"/>
<evidence type="ECO:0000313" key="2">
    <source>
        <dbReference type="Proteomes" id="UP000681035"/>
    </source>
</evidence>
<evidence type="ECO:0000313" key="1">
    <source>
        <dbReference type="EMBL" id="BCK81641.1"/>
    </source>
</evidence>
<dbReference type="Proteomes" id="UP000681035">
    <property type="component" value="Chromosome"/>
</dbReference>